<organism evidence="2 3">
    <name type="scientific">Candidatus Kaiserbacteria bacterium CG10_big_fil_rev_8_21_14_0_10_47_16</name>
    <dbReference type="NCBI Taxonomy" id="1974608"/>
    <lineage>
        <taxon>Bacteria</taxon>
        <taxon>Candidatus Kaiseribacteriota</taxon>
    </lineage>
</organism>
<comment type="caution">
    <text evidence="2">The sequence shown here is derived from an EMBL/GenBank/DDBJ whole genome shotgun (WGS) entry which is preliminary data.</text>
</comment>
<accession>A0A2H0UFT6</accession>
<evidence type="ECO:0000256" key="1">
    <source>
        <dbReference type="SAM" id="Phobius"/>
    </source>
</evidence>
<name>A0A2H0UFT6_9BACT</name>
<dbReference type="Proteomes" id="UP000229344">
    <property type="component" value="Unassembled WGS sequence"/>
</dbReference>
<sequence>MDIVFSLITQGTFLCSIAYMRRVVKEKANSGAVGLFLGCMVFLFFLEVYILEGQVAKYNSALRLNSTKHFLPGLAGSGH</sequence>
<protein>
    <submittedName>
        <fullName evidence="2">Uncharacterized protein</fullName>
    </submittedName>
</protein>
<reference evidence="3" key="1">
    <citation type="submission" date="2017-09" db="EMBL/GenBank/DDBJ databases">
        <title>Depth-based differentiation of microbial function through sediment-hosted aquifers and enrichment of novel symbionts in the deep terrestrial subsurface.</title>
        <authorList>
            <person name="Probst A.J."/>
            <person name="Ladd B."/>
            <person name="Jarett J.K."/>
            <person name="Geller-Mcgrath D.E."/>
            <person name="Sieber C.M.K."/>
            <person name="Emerson J.B."/>
            <person name="Anantharaman K."/>
            <person name="Thomas B.C."/>
            <person name="Malmstrom R."/>
            <person name="Stieglmeier M."/>
            <person name="Klingl A."/>
            <person name="Woyke T."/>
            <person name="Ryan C.M."/>
            <person name="Banfield J.F."/>
        </authorList>
    </citation>
    <scope>NUCLEOTIDE SEQUENCE [LARGE SCALE GENOMIC DNA]</scope>
</reference>
<gene>
    <name evidence="2" type="ORF">COU16_03135</name>
</gene>
<proteinExistence type="predicted"/>
<feature type="transmembrane region" description="Helical" evidence="1">
    <location>
        <begin position="30"/>
        <end position="51"/>
    </location>
</feature>
<dbReference type="EMBL" id="PFBI01000006">
    <property type="protein sequence ID" value="PIR84546.1"/>
    <property type="molecule type" value="Genomic_DNA"/>
</dbReference>
<keyword evidence="1" id="KW-1133">Transmembrane helix</keyword>
<keyword evidence="1" id="KW-0472">Membrane</keyword>
<evidence type="ECO:0000313" key="2">
    <source>
        <dbReference type="EMBL" id="PIR84546.1"/>
    </source>
</evidence>
<keyword evidence="1" id="KW-0812">Transmembrane</keyword>
<dbReference type="AlphaFoldDB" id="A0A2H0UFT6"/>
<evidence type="ECO:0000313" key="3">
    <source>
        <dbReference type="Proteomes" id="UP000229344"/>
    </source>
</evidence>